<dbReference type="InterPro" id="IPR030386">
    <property type="entry name" value="G_GB1_RHD3_dom"/>
</dbReference>
<dbReference type="Pfam" id="PF05879">
    <property type="entry name" value="RHD3_GTPase"/>
    <property type="match status" value="1"/>
</dbReference>
<feature type="domain" description="GB1/RHD3-type G" evidence="7">
    <location>
        <begin position="25"/>
        <end position="236"/>
    </location>
</feature>
<dbReference type="GO" id="GO:0016320">
    <property type="term" value="P:endoplasmic reticulum membrane fusion"/>
    <property type="evidence" value="ECO:0007669"/>
    <property type="project" value="TreeGrafter"/>
</dbReference>
<protein>
    <submittedName>
        <fullName evidence="8">Protein SEY1</fullName>
    </submittedName>
</protein>
<keyword evidence="5" id="KW-0472">Membrane</keyword>
<evidence type="ECO:0000256" key="5">
    <source>
        <dbReference type="ARBA" id="ARBA00023136"/>
    </source>
</evidence>
<evidence type="ECO:0000256" key="1">
    <source>
        <dbReference type="ARBA" id="ARBA00022741"/>
    </source>
</evidence>
<dbReference type="SUPFAM" id="SSF52540">
    <property type="entry name" value="P-loop containing nucleoside triphosphate hydrolases"/>
    <property type="match status" value="1"/>
</dbReference>
<dbReference type="PANTHER" id="PTHR45923:SF2">
    <property type="entry name" value="PROTEIN SEY1"/>
    <property type="match status" value="1"/>
</dbReference>
<evidence type="ECO:0000256" key="2">
    <source>
        <dbReference type="ARBA" id="ARBA00022801"/>
    </source>
</evidence>
<evidence type="ECO:0000256" key="6">
    <source>
        <dbReference type="PROSITE-ProRule" id="PRU01052"/>
    </source>
</evidence>
<dbReference type="Gene3D" id="3.40.50.300">
    <property type="entry name" value="P-loop containing nucleotide triphosphate hydrolases"/>
    <property type="match status" value="1"/>
</dbReference>
<keyword evidence="3" id="KW-0256">Endoplasmic reticulum</keyword>
<keyword evidence="1" id="KW-0547">Nucleotide-binding</keyword>
<evidence type="ECO:0000313" key="8">
    <source>
        <dbReference type="EMBL" id="KAH0572545.1"/>
    </source>
</evidence>
<evidence type="ECO:0000256" key="4">
    <source>
        <dbReference type="ARBA" id="ARBA00023134"/>
    </source>
</evidence>
<dbReference type="PANTHER" id="PTHR45923">
    <property type="entry name" value="PROTEIN SEY1"/>
    <property type="match status" value="1"/>
</dbReference>
<keyword evidence="9" id="KW-1185">Reference proteome</keyword>
<comment type="similarity">
    <text evidence="6">Belongs to the TRAFAC class dynamin-like GTPase superfamily. GB1/RHD3 GTPase family.</text>
</comment>
<dbReference type="OrthoDB" id="1597724at2759"/>
<dbReference type="RefSeq" id="XP_067763318.1">
    <property type="nucleotide sequence ID" value="XM_067908497.1"/>
</dbReference>
<dbReference type="KEGG" id="ssao:94298679"/>
<dbReference type="GO" id="GO:0005783">
    <property type="term" value="C:endoplasmic reticulum"/>
    <property type="evidence" value="ECO:0007669"/>
    <property type="project" value="TreeGrafter"/>
</dbReference>
<dbReference type="EMBL" id="AUWU02000005">
    <property type="protein sequence ID" value="KAH0572545.1"/>
    <property type="molecule type" value="Genomic_DNA"/>
</dbReference>
<organism evidence="8 9">
    <name type="scientific">Spironucleus salmonicida</name>
    <dbReference type="NCBI Taxonomy" id="348837"/>
    <lineage>
        <taxon>Eukaryota</taxon>
        <taxon>Metamonada</taxon>
        <taxon>Diplomonadida</taxon>
        <taxon>Hexamitidae</taxon>
        <taxon>Hexamitinae</taxon>
        <taxon>Spironucleus</taxon>
    </lineage>
</organism>
<dbReference type="InterPro" id="IPR008803">
    <property type="entry name" value="RHD3/Sey1"/>
</dbReference>
<dbReference type="GeneID" id="94298679"/>
<gene>
    <name evidence="8" type="ORF">SS50377_24656</name>
</gene>
<evidence type="ECO:0000259" key="7">
    <source>
        <dbReference type="PROSITE" id="PS51715"/>
    </source>
</evidence>
<dbReference type="GO" id="GO:0003924">
    <property type="term" value="F:GTPase activity"/>
    <property type="evidence" value="ECO:0007669"/>
    <property type="project" value="TreeGrafter"/>
</dbReference>
<dbReference type="GO" id="GO:0005525">
    <property type="term" value="F:GTP binding"/>
    <property type="evidence" value="ECO:0007669"/>
    <property type="project" value="UniProtKB-KW"/>
</dbReference>
<dbReference type="Proteomes" id="UP000018208">
    <property type="component" value="Unassembled WGS sequence"/>
</dbReference>
<reference evidence="8 9" key="1">
    <citation type="journal article" date="2014" name="PLoS Genet.">
        <title>The Genome of Spironucleus salmonicida Highlights a Fish Pathogen Adapted to Fluctuating Environments.</title>
        <authorList>
            <person name="Xu F."/>
            <person name="Jerlstrom-Hultqvist J."/>
            <person name="Einarsson E."/>
            <person name="Astvaldsson A."/>
            <person name="Svard S.G."/>
            <person name="Andersson J.O."/>
        </authorList>
    </citation>
    <scope>NUCLEOTIDE SEQUENCE [LARGE SCALE GENOMIC DNA]</scope>
    <source>
        <strain evidence="8 9">ATCC 50377</strain>
    </source>
</reference>
<dbReference type="PROSITE" id="PS51715">
    <property type="entry name" value="G_GB1_RHD3"/>
    <property type="match status" value="1"/>
</dbReference>
<comment type="caution">
    <text evidence="8">The sequence shown here is derived from an EMBL/GenBank/DDBJ whole genome shotgun (WGS) entry which is preliminary data.</text>
</comment>
<keyword evidence="2" id="KW-0378">Hydrolase</keyword>
<dbReference type="InterPro" id="IPR027417">
    <property type="entry name" value="P-loop_NTPase"/>
</dbReference>
<accession>A0A9P8LQM3</accession>
<name>A0A9P8LQM3_9EUKA</name>
<sequence length="807" mass="93698">MSLQLVQDQHFIETEATTSFLQNLPMTFTAISIFGPQSSGKSTLLNDLFDTKLQTLELSTPRSQTTKGVIAVQSSKYLIFDVEGTDSRERRFQQQHVSEKFAAFACAVGDVFIINIWDHDIGRYEASGYGILAKVFSIFTRKIKNQRENTNKISMIFCVRDSKIENNESLRLIEKQIQEDILTIWKEQSTLEFSAQFNVNFFFLAHREYQKQQYDIGVQTLKKYLGEQGSFNAQIPQELRAIYFKNLWNLVDSDEELDLGREMMLMRQIQFSREVQASLKEFQDRTQQSDCKIRLIEHELCLSSSIGAFQVNSKIGQLLKAVCKVDFQGLYDSKQQMINNYLEKKSGVSQEIINDLEIDFENEIQNIFNQQQKDFVQSIYLGVFDSFVQIDNMFQEHINYQVEEGELCLNCVFLDGLSDLFQLFKLVQDFVKPKISSLTDLKIDLSIPFADQLEFSVGNLSSLFMLNIISLEIVQKFSISQLYTFFFEMMYLLPILIHISENFIEQQFELQNQLELMKNKFVKLLISQYFKLQKDRFYVSIKKDVAKLIELLPEDFYDQLVDERQSIVIQTSLSIEKSFSESHIMFSLPNQIGISSAYDINNKAISNFIIGKSEGLIKMVGQRVYLIKQLGKYYNQSIQEIIAFVIQNNSNRIMELNKDNINSKQSILNLQSGFLPHQVVEEQQLQELQISLNQELIDTMLLQKQTKEVVIQPELKARKLPIYTYFIILLLARNDIKAILKHKLLLLSLIVSFAFLFAQQKRGKDLNKLKLMVSQVKSIVKSYQENDPDKLALAQSVLKEEFLDFIK</sequence>
<evidence type="ECO:0000256" key="3">
    <source>
        <dbReference type="ARBA" id="ARBA00022824"/>
    </source>
</evidence>
<evidence type="ECO:0000313" key="9">
    <source>
        <dbReference type="Proteomes" id="UP000018208"/>
    </source>
</evidence>
<keyword evidence="4" id="KW-0342">GTP-binding</keyword>
<proteinExistence type="inferred from homology"/>
<dbReference type="AlphaFoldDB" id="A0A9P8LQM3"/>